<keyword evidence="3" id="KW-0472">Membrane</keyword>
<evidence type="ECO:0000256" key="1">
    <source>
        <dbReference type="ARBA" id="ARBA00022723"/>
    </source>
</evidence>
<feature type="domain" description="EfeO-type cupredoxin-like" evidence="4">
    <location>
        <begin position="153"/>
        <end position="230"/>
    </location>
</feature>
<feature type="transmembrane region" description="Helical" evidence="3">
    <location>
        <begin position="31"/>
        <end position="48"/>
    </location>
</feature>
<feature type="transmembrane region" description="Helical" evidence="3">
    <location>
        <begin position="113"/>
        <end position="134"/>
    </location>
</feature>
<evidence type="ECO:0000256" key="2">
    <source>
        <dbReference type="SAM" id="MobiDB-lite"/>
    </source>
</evidence>
<dbReference type="InterPro" id="IPR033138">
    <property type="entry name" value="Cu_oxidase_CS"/>
</dbReference>
<dbReference type="EMBL" id="JBHTLK010000097">
    <property type="protein sequence ID" value="MFD1149243.1"/>
    <property type="molecule type" value="Genomic_DNA"/>
</dbReference>
<dbReference type="SUPFAM" id="SSF49503">
    <property type="entry name" value="Cupredoxins"/>
    <property type="match status" value="1"/>
</dbReference>
<name>A0ABW3QWM7_9PSEU</name>
<feature type="transmembrane region" description="Helical" evidence="3">
    <location>
        <begin position="55"/>
        <end position="77"/>
    </location>
</feature>
<evidence type="ECO:0000256" key="3">
    <source>
        <dbReference type="SAM" id="Phobius"/>
    </source>
</evidence>
<dbReference type="Pfam" id="PF13473">
    <property type="entry name" value="Cupredoxin_1"/>
    <property type="match status" value="1"/>
</dbReference>
<keyword evidence="3" id="KW-1133">Transmembrane helix</keyword>
<keyword evidence="6" id="KW-1185">Reference proteome</keyword>
<reference evidence="6" key="1">
    <citation type="journal article" date="2019" name="Int. J. Syst. Evol. Microbiol.">
        <title>The Global Catalogue of Microorganisms (GCM) 10K type strain sequencing project: providing services to taxonomists for standard genome sequencing and annotation.</title>
        <authorList>
            <consortium name="The Broad Institute Genomics Platform"/>
            <consortium name="The Broad Institute Genome Sequencing Center for Infectious Disease"/>
            <person name="Wu L."/>
            <person name="Ma J."/>
        </authorList>
    </citation>
    <scope>NUCLEOTIDE SEQUENCE [LARGE SCALE GENOMIC DNA]</scope>
    <source>
        <strain evidence="6">CCUG 60214</strain>
    </source>
</reference>
<feature type="transmembrane region" description="Helical" evidence="3">
    <location>
        <begin position="7"/>
        <end position="25"/>
    </location>
</feature>
<gene>
    <name evidence="5" type="ORF">ACFQ3T_19090</name>
</gene>
<organism evidence="5 6">
    <name type="scientific">Saccharothrix hoggarensis</name>
    <dbReference type="NCBI Taxonomy" id="913853"/>
    <lineage>
        <taxon>Bacteria</taxon>
        <taxon>Bacillati</taxon>
        <taxon>Actinomycetota</taxon>
        <taxon>Actinomycetes</taxon>
        <taxon>Pseudonocardiales</taxon>
        <taxon>Pseudonocardiaceae</taxon>
        <taxon>Saccharothrix</taxon>
    </lineage>
</organism>
<dbReference type="InterPro" id="IPR028096">
    <property type="entry name" value="EfeO_Cupredoxin"/>
</dbReference>
<comment type="caution">
    <text evidence="5">The sequence shown here is derived from an EMBL/GenBank/DDBJ whole genome shotgun (WGS) entry which is preliminary data.</text>
</comment>
<keyword evidence="3" id="KW-0812">Transmembrane</keyword>
<feature type="compositionally biased region" description="Basic and acidic residues" evidence="2">
    <location>
        <begin position="250"/>
        <end position="260"/>
    </location>
</feature>
<dbReference type="InterPro" id="IPR008972">
    <property type="entry name" value="Cupredoxin"/>
</dbReference>
<protein>
    <submittedName>
        <fullName evidence="5">Cupredoxin domain-containing protein</fullName>
    </submittedName>
</protein>
<proteinExistence type="predicted"/>
<dbReference type="Gene3D" id="2.60.40.420">
    <property type="entry name" value="Cupredoxins - blue copper proteins"/>
    <property type="match status" value="1"/>
</dbReference>
<dbReference type="Proteomes" id="UP001597168">
    <property type="component" value="Unassembled WGS sequence"/>
</dbReference>
<accession>A0ABW3QWM7</accession>
<keyword evidence="1" id="KW-0479">Metal-binding</keyword>
<sequence>MSYRIPLLAVLVSAAANLVSFLLLTGQPNPGMAAVSVLPLVAAVLLWLGRRAGLYAALVAAPVMVAFRPGGLAFDLIRPGDVLPFAVAAVQVLAVGVAVLSAVLALVRRDRAVVGLAGGAALGAAVAVALVAVLPQADDTGSLTPDQVAALPVVDLVNYRFAPAQLRVGPGEPVAFRFTNDTDDDHTFTIEALGVEVEVPSGRTRVAVVRAPAGQYALLCTVGDHEEQGMVGRLTVVEGAGTGAPAGEAHGSHEGAHHHG</sequence>
<dbReference type="PROSITE" id="PS00079">
    <property type="entry name" value="MULTICOPPER_OXIDASE1"/>
    <property type="match status" value="1"/>
</dbReference>
<feature type="region of interest" description="Disordered" evidence="2">
    <location>
        <begin position="241"/>
        <end position="260"/>
    </location>
</feature>
<feature type="transmembrane region" description="Helical" evidence="3">
    <location>
        <begin position="83"/>
        <end position="106"/>
    </location>
</feature>
<evidence type="ECO:0000313" key="6">
    <source>
        <dbReference type="Proteomes" id="UP001597168"/>
    </source>
</evidence>
<evidence type="ECO:0000259" key="4">
    <source>
        <dbReference type="Pfam" id="PF13473"/>
    </source>
</evidence>
<dbReference type="RefSeq" id="WP_380724652.1">
    <property type="nucleotide sequence ID" value="NZ_JBHTLK010000097.1"/>
</dbReference>
<evidence type="ECO:0000313" key="5">
    <source>
        <dbReference type="EMBL" id="MFD1149243.1"/>
    </source>
</evidence>